<dbReference type="AlphaFoldDB" id="A0A381TZJ0"/>
<dbReference type="InterPro" id="IPR011444">
    <property type="entry name" value="DUF1549"/>
</dbReference>
<dbReference type="InterPro" id="IPR022655">
    <property type="entry name" value="DUF1553"/>
</dbReference>
<evidence type="ECO:0000313" key="4">
    <source>
        <dbReference type="EMBL" id="SVA21234.1"/>
    </source>
</evidence>
<evidence type="ECO:0000256" key="1">
    <source>
        <dbReference type="SAM" id="MobiDB-lite"/>
    </source>
</evidence>
<protein>
    <recommendedName>
        <fullName evidence="5">BIG2 domain-containing protein</fullName>
    </recommendedName>
</protein>
<evidence type="ECO:0008006" key="5">
    <source>
        <dbReference type="Google" id="ProtNLM"/>
    </source>
</evidence>
<dbReference type="Pfam" id="PF07583">
    <property type="entry name" value="PSCyt2"/>
    <property type="match status" value="1"/>
</dbReference>
<feature type="region of interest" description="Disordered" evidence="1">
    <location>
        <begin position="438"/>
        <end position="458"/>
    </location>
</feature>
<proteinExistence type="predicted"/>
<dbReference type="Pfam" id="PF07587">
    <property type="entry name" value="PSD1"/>
    <property type="match status" value="1"/>
</dbReference>
<reference evidence="4" key="1">
    <citation type="submission" date="2018-05" db="EMBL/GenBank/DDBJ databases">
        <authorList>
            <person name="Lanie J.A."/>
            <person name="Ng W.-L."/>
            <person name="Kazmierczak K.M."/>
            <person name="Andrzejewski T.M."/>
            <person name="Davidsen T.M."/>
            <person name="Wayne K.J."/>
            <person name="Tettelin H."/>
            <person name="Glass J.I."/>
            <person name="Rusch D."/>
            <person name="Podicherti R."/>
            <person name="Tsui H.-C.T."/>
            <person name="Winkler M.E."/>
        </authorList>
    </citation>
    <scope>NUCLEOTIDE SEQUENCE</scope>
</reference>
<dbReference type="PANTHER" id="PTHR35889:SF3">
    <property type="entry name" value="F-BOX DOMAIN-CONTAINING PROTEIN"/>
    <property type="match status" value="1"/>
</dbReference>
<dbReference type="Gene3D" id="2.60.40.1080">
    <property type="match status" value="1"/>
</dbReference>
<feature type="domain" description="DUF1553" evidence="3">
    <location>
        <begin position="467"/>
        <end position="694"/>
    </location>
</feature>
<feature type="domain" description="DUF1549" evidence="2">
    <location>
        <begin position="234"/>
        <end position="416"/>
    </location>
</feature>
<evidence type="ECO:0000259" key="3">
    <source>
        <dbReference type="Pfam" id="PF07587"/>
    </source>
</evidence>
<dbReference type="SUPFAM" id="SSF49373">
    <property type="entry name" value="Invasin/intimin cell-adhesion fragments"/>
    <property type="match status" value="1"/>
</dbReference>
<accession>A0A381TZJ0</accession>
<dbReference type="InterPro" id="IPR008964">
    <property type="entry name" value="Invasin/intimin_cell_adhesion"/>
</dbReference>
<evidence type="ECO:0000259" key="2">
    <source>
        <dbReference type="Pfam" id="PF07583"/>
    </source>
</evidence>
<dbReference type="PANTHER" id="PTHR35889">
    <property type="entry name" value="CYCLOINULO-OLIGOSACCHARIDE FRUCTANOTRANSFERASE-RELATED"/>
    <property type="match status" value="1"/>
</dbReference>
<organism evidence="4">
    <name type="scientific">marine metagenome</name>
    <dbReference type="NCBI Taxonomy" id="408172"/>
    <lineage>
        <taxon>unclassified sequences</taxon>
        <taxon>metagenomes</taxon>
        <taxon>ecological metagenomes</taxon>
    </lineage>
</organism>
<name>A0A381TZJ0_9ZZZZ</name>
<sequence length="722" mass="79683">MSLSRFTLPVLLAAASAHAASRQVSFQHEILPVLTRQGCNAGTCHGSPSGKGGFALSLFAFDAAADYAVLTRDLLGRRVDVFTPSLSLILRKPSTALAHRGGLKLPRDSREYRILRDWIDQGARTDPPGTARCEGIELTPGTALVLRWPEPVQHLRVTARFEDGSQRDVTHLAKFTSSDEAILEVDSGGRVTGRRRGQAAVMVRYLEHVAALPFTLVKPAPGFHWVVPSSANYIDTHVHAKLRELQFTPSGLCSDSEFLRRVHLDLTGMLPTAAEAGIFLDDETSGKRARLIDTLLARPDHALFWAQRWGDLLRVNPTRLQTKGVQAMHRWLVDAMASNMPHDRFARALLTASGDTFTNAPANYFRAASSRDDALETTTQLFLGARLACAKCHNHPFDRWTQDHYYGMGAFFHRVQRTTVDKKKGGKGEVLVGTASEGEVTHPRTGRTMAPWLPGRGEVSVPRGTDRRAVFADWLTRPDNPWFARAAVNRIWAYVMGRGIVEPVDDFRDSNPPVNGPLLEALARDFAEHGFDRGHLLRVILNSRTYQASSRSTPANAEDRQLFSHYQAHLLTAEQLLDAVCRVTGLAESFDGLPAGTRAIALPSPQMNHAFLKTFGQPSRDTACTCERGSGPQLAQALEFLSGNLVHSKLESGDNRFRKALAAGKSDHEIVDELYLAALSRLPSTEERESARRHIAKSDNRAAALADVCWAILNTNEFVFQH</sequence>
<dbReference type="EMBL" id="UINC01005423">
    <property type="protein sequence ID" value="SVA21234.1"/>
    <property type="molecule type" value="Genomic_DNA"/>
</dbReference>
<gene>
    <name evidence="4" type="ORF">METZ01_LOCUS74088</name>
</gene>